<accession>A0AAE1WEG4</accession>
<proteinExistence type="predicted"/>
<dbReference type="AlphaFoldDB" id="A0AAE1WEG4"/>
<evidence type="ECO:0000313" key="3">
    <source>
        <dbReference type="Proteomes" id="UP001289374"/>
    </source>
</evidence>
<evidence type="ECO:0000259" key="1">
    <source>
        <dbReference type="SMART" id="SM01037"/>
    </source>
</evidence>
<evidence type="ECO:0000313" key="2">
    <source>
        <dbReference type="EMBL" id="KAK4391696.1"/>
    </source>
</evidence>
<dbReference type="PANTHER" id="PTHR31907">
    <property type="entry name" value="MLP-LIKE PROTEIN 423"/>
    <property type="match status" value="1"/>
</dbReference>
<dbReference type="SUPFAM" id="SSF55961">
    <property type="entry name" value="Bet v1-like"/>
    <property type="match status" value="1"/>
</dbReference>
<dbReference type="InterPro" id="IPR000916">
    <property type="entry name" value="Bet_v_I/MLP"/>
</dbReference>
<comment type="caution">
    <text evidence="2">The sequence shown here is derived from an EMBL/GenBank/DDBJ whole genome shotgun (WGS) entry which is preliminary data.</text>
</comment>
<dbReference type="InterPro" id="IPR023393">
    <property type="entry name" value="START-like_dom_sf"/>
</dbReference>
<protein>
    <submittedName>
        <fullName evidence="2">Kirola</fullName>
    </submittedName>
</protein>
<dbReference type="GO" id="GO:0006952">
    <property type="term" value="P:defense response"/>
    <property type="evidence" value="ECO:0007669"/>
    <property type="project" value="InterPro"/>
</dbReference>
<dbReference type="Pfam" id="PF00407">
    <property type="entry name" value="Bet_v_1"/>
    <property type="match status" value="1"/>
</dbReference>
<reference evidence="2" key="2">
    <citation type="journal article" date="2024" name="Plant">
        <title>Genomic evolution and insights into agronomic trait innovations of Sesamum species.</title>
        <authorList>
            <person name="Miao H."/>
            <person name="Wang L."/>
            <person name="Qu L."/>
            <person name="Liu H."/>
            <person name="Sun Y."/>
            <person name="Le M."/>
            <person name="Wang Q."/>
            <person name="Wei S."/>
            <person name="Zheng Y."/>
            <person name="Lin W."/>
            <person name="Duan Y."/>
            <person name="Cao H."/>
            <person name="Xiong S."/>
            <person name="Wang X."/>
            <person name="Wei L."/>
            <person name="Li C."/>
            <person name="Ma Q."/>
            <person name="Ju M."/>
            <person name="Zhao R."/>
            <person name="Li G."/>
            <person name="Mu C."/>
            <person name="Tian Q."/>
            <person name="Mei H."/>
            <person name="Zhang T."/>
            <person name="Gao T."/>
            <person name="Zhang H."/>
        </authorList>
    </citation>
    <scope>NUCLEOTIDE SEQUENCE</scope>
    <source>
        <strain evidence="2">K16</strain>
    </source>
</reference>
<dbReference type="InterPro" id="IPR051761">
    <property type="entry name" value="MLP-like_ligand-binding"/>
</dbReference>
<dbReference type="SMART" id="SM01037">
    <property type="entry name" value="Bet_v_1"/>
    <property type="match status" value="1"/>
</dbReference>
<reference evidence="2" key="1">
    <citation type="submission" date="2020-06" db="EMBL/GenBank/DDBJ databases">
        <authorList>
            <person name="Li T."/>
            <person name="Hu X."/>
            <person name="Zhang T."/>
            <person name="Song X."/>
            <person name="Zhang H."/>
            <person name="Dai N."/>
            <person name="Sheng W."/>
            <person name="Hou X."/>
            <person name="Wei L."/>
        </authorList>
    </citation>
    <scope>NUCLEOTIDE SEQUENCE</scope>
    <source>
        <strain evidence="2">K16</strain>
        <tissue evidence="2">Leaf</tissue>
    </source>
</reference>
<sequence>MSPLEKSRLVICIKAIMGLMARSFMKYILDGKEQTAKQLLHDIDETKKQIKFKMLEGDLLELYKNMVLAVHVETKGGVDFITWTVEYELINPNNPHPISVLNWTIEFTKDVEAHIFG</sequence>
<dbReference type="Gene3D" id="3.30.530.20">
    <property type="match status" value="1"/>
</dbReference>
<name>A0AAE1WEG4_9LAMI</name>
<organism evidence="2 3">
    <name type="scientific">Sesamum angolense</name>
    <dbReference type="NCBI Taxonomy" id="2727404"/>
    <lineage>
        <taxon>Eukaryota</taxon>
        <taxon>Viridiplantae</taxon>
        <taxon>Streptophyta</taxon>
        <taxon>Embryophyta</taxon>
        <taxon>Tracheophyta</taxon>
        <taxon>Spermatophyta</taxon>
        <taxon>Magnoliopsida</taxon>
        <taxon>eudicotyledons</taxon>
        <taxon>Gunneridae</taxon>
        <taxon>Pentapetalae</taxon>
        <taxon>asterids</taxon>
        <taxon>lamiids</taxon>
        <taxon>Lamiales</taxon>
        <taxon>Pedaliaceae</taxon>
        <taxon>Sesamum</taxon>
    </lineage>
</organism>
<keyword evidence="3" id="KW-1185">Reference proteome</keyword>
<dbReference type="EMBL" id="JACGWL010000011">
    <property type="protein sequence ID" value="KAK4391696.1"/>
    <property type="molecule type" value="Genomic_DNA"/>
</dbReference>
<dbReference type="Proteomes" id="UP001289374">
    <property type="component" value="Unassembled WGS sequence"/>
</dbReference>
<gene>
    <name evidence="2" type="ORF">Sango_1947400</name>
</gene>
<feature type="domain" description="Bet v I/Major latex protein" evidence="1">
    <location>
        <begin position="15"/>
        <end position="116"/>
    </location>
</feature>